<dbReference type="Gene3D" id="3.40.47.10">
    <property type="match status" value="1"/>
</dbReference>
<dbReference type="SUPFAM" id="SSF53901">
    <property type="entry name" value="Thiolase-like"/>
    <property type="match status" value="1"/>
</dbReference>
<proteinExistence type="predicted"/>
<dbReference type="GO" id="GO:0006633">
    <property type="term" value="P:fatty acid biosynthetic process"/>
    <property type="evidence" value="ECO:0007669"/>
    <property type="project" value="TreeGrafter"/>
</dbReference>
<evidence type="ECO:0000256" key="2">
    <source>
        <dbReference type="ARBA" id="ARBA00022679"/>
    </source>
</evidence>
<accession>A0A7J7LM04</accession>
<evidence type="ECO:0000313" key="4">
    <source>
        <dbReference type="EMBL" id="KAF6143701.1"/>
    </source>
</evidence>
<comment type="caution">
    <text evidence="4">The sequence shown here is derived from an EMBL/GenBank/DDBJ whole genome shotgun (WGS) entry which is preliminary data.</text>
</comment>
<dbReference type="Proteomes" id="UP000541444">
    <property type="component" value="Unassembled WGS sequence"/>
</dbReference>
<dbReference type="Pfam" id="PF02801">
    <property type="entry name" value="Ketoacyl-synt_C"/>
    <property type="match status" value="1"/>
</dbReference>
<protein>
    <recommendedName>
        <fullName evidence="1">beta-ketoacyl-[acyl-carrier-protein] synthase I</fullName>
        <ecNumber evidence="1">2.3.1.41</ecNumber>
    </recommendedName>
</protein>
<dbReference type="PANTHER" id="PTHR11712:SF332">
    <property type="entry name" value="3-OXOACYL-[ACYL-CARRIER-PROTEIN] SYNTHASE II, CHLOROPLASTIC"/>
    <property type="match status" value="1"/>
</dbReference>
<dbReference type="EC" id="2.3.1.41" evidence="1"/>
<evidence type="ECO:0000313" key="5">
    <source>
        <dbReference type="Proteomes" id="UP000541444"/>
    </source>
</evidence>
<reference evidence="4 5" key="1">
    <citation type="journal article" date="2020" name="IScience">
        <title>Genome Sequencing of the Endangered Kingdonia uniflora (Circaeasteraceae, Ranunculales) Reveals Potential Mechanisms of Evolutionary Specialization.</title>
        <authorList>
            <person name="Sun Y."/>
            <person name="Deng T."/>
            <person name="Zhang A."/>
            <person name="Moore M.J."/>
            <person name="Landis J.B."/>
            <person name="Lin N."/>
            <person name="Zhang H."/>
            <person name="Zhang X."/>
            <person name="Huang J."/>
            <person name="Zhang X."/>
            <person name="Sun H."/>
            <person name="Wang H."/>
        </authorList>
    </citation>
    <scope>NUCLEOTIDE SEQUENCE [LARGE SCALE GENOMIC DNA]</scope>
    <source>
        <strain evidence="4">TB1705</strain>
        <tissue evidence="4">Leaf</tissue>
    </source>
</reference>
<keyword evidence="2" id="KW-0808">Transferase</keyword>
<dbReference type="GO" id="GO:0004315">
    <property type="term" value="F:3-oxoacyl-[acyl-carrier-protein] synthase activity"/>
    <property type="evidence" value="ECO:0007669"/>
    <property type="project" value="UniProtKB-EC"/>
</dbReference>
<dbReference type="InterPro" id="IPR016039">
    <property type="entry name" value="Thiolase-like"/>
</dbReference>
<keyword evidence="5" id="KW-1185">Reference proteome</keyword>
<dbReference type="InterPro" id="IPR000794">
    <property type="entry name" value="Beta-ketoacyl_synthase"/>
</dbReference>
<dbReference type="GO" id="GO:0005739">
    <property type="term" value="C:mitochondrion"/>
    <property type="evidence" value="ECO:0007669"/>
    <property type="project" value="TreeGrafter"/>
</dbReference>
<feature type="domain" description="Beta-ketoacyl synthase C-terminal" evidence="3">
    <location>
        <begin position="141"/>
        <end position="230"/>
    </location>
</feature>
<evidence type="ECO:0000259" key="3">
    <source>
        <dbReference type="Pfam" id="PF02801"/>
    </source>
</evidence>
<dbReference type="AlphaFoldDB" id="A0A7J7LM04"/>
<feature type="non-terminal residue" evidence="4">
    <location>
        <position position="1"/>
    </location>
</feature>
<dbReference type="EMBL" id="JACGCM010002198">
    <property type="protein sequence ID" value="KAF6143701.1"/>
    <property type="molecule type" value="Genomic_DNA"/>
</dbReference>
<name>A0A7J7LM04_9MAGN</name>
<evidence type="ECO:0000256" key="1">
    <source>
        <dbReference type="ARBA" id="ARBA00013191"/>
    </source>
</evidence>
<organism evidence="4 5">
    <name type="scientific">Kingdonia uniflora</name>
    <dbReference type="NCBI Taxonomy" id="39325"/>
    <lineage>
        <taxon>Eukaryota</taxon>
        <taxon>Viridiplantae</taxon>
        <taxon>Streptophyta</taxon>
        <taxon>Embryophyta</taxon>
        <taxon>Tracheophyta</taxon>
        <taxon>Spermatophyta</taxon>
        <taxon>Magnoliopsida</taxon>
        <taxon>Ranunculales</taxon>
        <taxon>Circaeasteraceae</taxon>
        <taxon>Kingdonia</taxon>
    </lineage>
</organism>
<gene>
    <name evidence="4" type="ORF">GIB67_021711</name>
</gene>
<dbReference type="PANTHER" id="PTHR11712">
    <property type="entry name" value="POLYKETIDE SYNTHASE-RELATED"/>
    <property type="match status" value="1"/>
</dbReference>
<sequence length="241" mass="26311">MKGNVLVLDSSIVGKKVYITKKDLTTEEIERRKQDKNAKLRTQYASRLETQKSASILNFPNPGLIKTNKKQLQNGNDMAIAINHIGTGQAVAAKNSINNVKKDARMRDIDGIHTTNIRHIASNNLSTFQSSITAPVYHSGTSFISLHGAGVILCIEKTLAQSKVAKEDVNYINAHATSAQVGEMKEYKALIRSFGKNPEPRVNSTKSMIGHLLGASGVVEAVVTVQILIPCTLPCLEYIDK</sequence>
<dbReference type="OrthoDB" id="5334845at2759"/>
<dbReference type="InterPro" id="IPR014031">
    <property type="entry name" value="Ketoacyl_synth_C"/>
</dbReference>